<name>A0A2S5DJY1_9NEIS</name>
<dbReference type="SUPFAM" id="SSF140566">
    <property type="entry name" value="FlgN-like"/>
    <property type="match status" value="1"/>
</dbReference>
<dbReference type="EMBL" id="PQWB01000012">
    <property type="protein sequence ID" value="POZ63390.1"/>
    <property type="molecule type" value="Genomic_DNA"/>
</dbReference>
<organism evidence="4 5">
    <name type="scientific">Chromobacterium alticapitis</name>
    <dbReference type="NCBI Taxonomy" id="2073169"/>
    <lineage>
        <taxon>Bacteria</taxon>
        <taxon>Pseudomonadati</taxon>
        <taxon>Pseudomonadota</taxon>
        <taxon>Betaproteobacteria</taxon>
        <taxon>Neisseriales</taxon>
        <taxon>Chromobacteriaceae</taxon>
        <taxon>Chromobacterium</taxon>
    </lineage>
</organism>
<evidence type="ECO:0000256" key="3">
    <source>
        <dbReference type="ARBA" id="ARBA00022795"/>
    </source>
</evidence>
<gene>
    <name evidence="4" type="ORF">C2I19_03270</name>
</gene>
<evidence type="ECO:0000256" key="2">
    <source>
        <dbReference type="ARBA" id="ARBA00007703"/>
    </source>
</evidence>
<dbReference type="AlphaFoldDB" id="A0A2S5DJY1"/>
<evidence type="ECO:0000313" key="5">
    <source>
        <dbReference type="Proteomes" id="UP000237082"/>
    </source>
</evidence>
<dbReference type="GO" id="GO:0044780">
    <property type="term" value="P:bacterial-type flagellum assembly"/>
    <property type="evidence" value="ECO:0007669"/>
    <property type="project" value="InterPro"/>
</dbReference>
<dbReference type="Proteomes" id="UP000237082">
    <property type="component" value="Unassembled WGS sequence"/>
</dbReference>
<dbReference type="InterPro" id="IPR036679">
    <property type="entry name" value="FlgN-like_sf"/>
</dbReference>
<dbReference type="Gene3D" id="1.20.58.300">
    <property type="entry name" value="FlgN-like"/>
    <property type="match status" value="1"/>
</dbReference>
<accession>A0A2S5DJY1</accession>
<evidence type="ECO:0000256" key="1">
    <source>
        <dbReference type="ARBA" id="ARBA00002397"/>
    </source>
</evidence>
<sequence>MDKRQAYRQLFGTIAEDLTEYQRLLARLEAQFRAALEHDAAALAMSADEIAESCVRLERSRRARLELVRGLLPAGAEASMTAALAVLPPALRDQAGAHWQRLRGLIAECRESNLRNGHLLQQRRELLQRVLVGESDVYLAQ</sequence>
<keyword evidence="4" id="KW-0966">Cell projection</keyword>
<keyword evidence="3" id="KW-1005">Bacterial flagellum biogenesis</keyword>
<keyword evidence="5" id="KW-1185">Reference proteome</keyword>
<comment type="similarity">
    <text evidence="2">Belongs to the FlgN family.</text>
</comment>
<keyword evidence="4" id="KW-0282">Flagellum</keyword>
<dbReference type="OrthoDB" id="8595824at2"/>
<keyword evidence="4" id="KW-0969">Cilium</keyword>
<comment type="caution">
    <text evidence="4">The sequence shown here is derived from an EMBL/GenBank/DDBJ whole genome shotgun (WGS) entry which is preliminary data.</text>
</comment>
<evidence type="ECO:0000313" key="4">
    <source>
        <dbReference type="EMBL" id="POZ63390.1"/>
    </source>
</evidence>
<dbReference type="Pfam" id="PF05130">
    <property type="entry name" value="FlgN"/>
    <property type="match status" value="1"/>
</dbReference>
<comment type="function">
    <text evidence="1">Required for the efficient initiation of filament assembly.</text>
</comment>
<reference evidence="5" key="1">
    <citation type="submission" date="2018-02" db="EMBL/GenBank/DDBJ databases">
        <authorList>
            <person name="O'Hara-Hanley K."/>
            <person name="Soby S."/>
        </authorList>
    </citation>
    <scope>NUCLEOTIDE SEQUENCE [LARGE SCALE GENOMIC DNA]</scope>
    <source>
        <strain evidence="5">MWU14-2602</strain>
    </source>
</reference>
<dbReference type="RefSeq" id="WP_103901293.1">
    <property type="nucleotide sequence ID" value="NZ_PQWB01000012.1"/>
</dbReference>
<protein>
    <submittedName>
        <fullName evidence="4">Flagellar biosynthesis protein FlgN</fullName>
    </submittedName>
</protein>
<proteinExistence type="inferred from homology"/>
<dbReference type="InterPro" id="IPR007809">
    <property type="entry name" value="FlgN-like"/>
</dbReference>